<keyword evidence="1" id="KW-1133">Transmembrane helix</keyword>
<evidence type="ECO:0000313" key="2">
    <source>
        <dbReference type="EMBL" id="CAD5218195.1"/>
    </source>
</evidence>
<reference evidence="2" key="1">
    <citation type="submission" date="2020-09" db="EMBL/GenBank/DDBJ databases">
        <authorList>
            <person name="Kikuchi T."/>
        </authorList>
    </citation>
    <scope>NUCLEOTIDE SEQUENCE</scope>
    <source>
        <strain evidence="2">SH1</strain>
    </source>
</reference>
<feature type="transmembrane region" description="Helical" evidence="1">
    <location>
        <begin position="110"/>
        <end position="133"/>
    </location>
</feature>
<dbReference type="AlphaFoldDB" id="A0A811KSD3"/>
<keyword evidence="1" id="KW-0812">Transmembrane</keyword>
<feature type="transmembrane region" description="Helical" evidence="1">
    <location>
        <begin position="31"/>
        <end position="51"/>
    </location>
</feature>
<organism evidence="2 3">
    <name type="scientific">Bursaphelenchus okinawaensis</name>
    <dbReference type="NCBI Taxonomy" id="465554"/>
    <lineage>
        <taxon>Eukaryota</taxon>
        <taxon>Metazoa</taxon>
        <taxon>Ecdysozoa</taxon>
        <taxon>Nematoda</taxon>
        <taxon>Chromadorea</taxon>
        <taxon>Rhabditida</taxon>
        <taxon>Tylenchina</taxon>
        <taxon>Tylenchomorpha</taxon>
        <taxon>Aphelenchoidea</taxon>
        <taxon>Aphelenchoididae</taxon>
        <taxon>Bursaphelenchus</taxon>
    </lineage>
</organism>
<keyword evidence="3" id="KW-1185">Reference proteome</keyword>
<proteinExistence type="predicted"/>
<comment type="caution">
    <text evidence="2">The sequence shown here is derived from an EMBL/GenBank/DDBJ whole genome shotgun (WGS) entry which is preliminary data.</text>
</comment>
<feature type="transmembrane region" description="Helical" evidence="1">
    <location>
        <begin position="57"/>
        <end position="77"/>
    </location>
</feature>
<protein>
    <submittedName>
        <fullName evidence="2">Uncharacterized protein</fullName>
    </submittedName>
</protein>
<dbReference type="Proteomes" id="UP000614601">
    <property type="component" value="Unassembled WGS sequence"/>
</dbReference>
<dbReference type="EMBL" id="CAJFDH010000004">
    <property type="protein sequence ID" value="CAD5218195.1"/>
    <property type="molecule type" value="Genomic_DNA"/>
</dbReference>
<accession>A0A811KSD3</accession>
<name>A0A811KSD3_9BILA</name>
<evidence type="ECO:0000256" key="1">
    <source>
        <dbReference type="SAM" id="Phobius"/>
    </source>
</evidence>
<dbReference type="EMBL" id="CAJFCW020000004">
    <property type="protein sequence ID" value="CAG9109570.1"/>
    <property type="molecule type" value="Genomic_DNA"/>
</dbReference>
<feature type="transmembrane region" description="Helical" evidence="1">
    <location>
        <begin position="84"/>
        <end position="104"/>
    </location>
</feature>
<dbReference type="OrthoDB" id="10311942at2759"/>
<gene>
    <name evidence="2" type="ORF">BOKJ2_LOCUS7405</name>
</gene>
<dbReference type="Proteomes" id="UP000783686">
    <property type="component" value="Unassembled WGS sequence"/>
</dbReference>
<keyword evidence="1" id="KW-0472">Membrane</keyword>
<evidence type="ECO:0000313" key="3">
    <source>
        <dbReference type="Proteomes" id="UP000614601"/>
    </source>
</evidence>
<sequence>MEAFRNRIKAPLADRGEDYLYGFRGIHVHDLVKIVCGVTAGIWLILAVVSIPTLHWLVFLLCFGGVCINLVAILANLRQIDIGYFAFLIVTLFIVFALIWSIIYNLIAELYTVGFVFFFILLLLAFAFTLYGWSVVYRDYRHVFENEAQQPKYFGLLREQIIALMR</sequence>